<evidence type="ECO:0000313" key="4">
    <source>
        <dbReference type="Proteomes" id="UP000782610"/>
    </source>
</evidence>
<keyword evidence="2" id="KW-0732">Signal</keyword>
<evidence type="ECO:0000256" key="1">
    <source>
        <dbReference type="SAM" id="MobiDB-lite"/>
    </source>
</evidence>
<dbReference type="EMBL" id="JACRAF010000006">
    <property type="protein sequence ID" value="MBI4920558.1"/>
    <property type="molecule type" value="Genomic_DNA"/>
</dbReference>
<proteinExistence type="predicted"/>
<protein>
    <submittedName>
        <fullName evidence="3">Uncharacterized protein</fullName>
    </submittedName>
</protein>
<evidence type="ECO:0000256" key="2">
    <source>
        <dbReference type="SAM" id="SignalP"/>
    </source>
</evidence>
<feature type="chain" id="PRO_5036977700" evidence="2">
    <location>
        <begin position="25"/>
        <end position="316"/>
    </location>
</feature>
<comment type="caution">
    <text evidence="3">The sequence shown here is derived from an EMBL/GenBank/DDBJ whole genome shotgun (WGS) entry which is preliminary data.</text>
</comment>
<reference evidence="3" key="1">
    <citation type="submission" date="2020-07" db="EMBL/GenBank/DDBJ databases">
        <title>Huge and variable diversity of episymbiotic CPR bacteria and DPANN archaea in groundwater ecosystems.</title>
        <authorList>
            <person name="He C.Y."/>
            <person name="Keren R."/>
            <person name="Whittaker M."/>
            <person name="Farag I.F."/>
            <person name="Doudna J."/>
            <person name="Cate J.H.D."/>
            <person name="Banfield J.F."/>
        </authorList>
    </citation>
    <scope>NUCLEOTIDE SEQUENCE</scope>
    <source>
        <strain evidence="3">NC_groundwater_1586_Pr3_B-0.1um_66_15</strain>
    </source>
</reference>
<feature type="signal peptide" evidence="2">
    <location>
        <begin position="1"/>
        <end position="24"/>
    </location>
</feature>
<dbReference type="Proteomes" id="UP000782610">
    <property type="component" value="Unassembled WGS sequence"/>
</dbReference>
<feature type="region of interest" description="Disordered" evidence="1">
    <location>
        <begin position="191"/>
        <end position="222"/>
    </location>
</feature>
<evidence type="ECO:0000313" key="3">
    <source>
        <dbReference type="EMBL" id="MBI4920558.1"/>
    </source>
</evidence>
<accession>A0A933NXF2</accession>
<name>A0A933NXF2_9HYPH</name>
<sequence>MVRFLSLAGVALAAALCATPGSFAAEGYWRYVDTQFRPSEAELQVLGKTPGRVDEKHVKGGFQPKFSGEGTLELYFKNDDVDRHIYISRLLVTYGASKDMSVLVPGDVIDVEGSVSFESNFPAANGRGTVAVDNGDYFVDVTVGGKGQASGKGSFKVPGGGPGSTLRYIAGGYIGAYGGLGETMTNLYEWVEGAPPDTNPPDQGSPPSGKAGDFGGKWTTTEGDMDLAQSGSDVTGTYVQDNGRVAGDVSDGKLAGYWGEDSSGVRCDTERLGTFYWGRIEWTLSDDGNGFSGSWSYCDQAPAGVWSGSRSIEEME</sequence>
<gene>
    <name evidence="3" type="ORF">HY834_02320</name>
</gene>
<organism evidence="3 4">
    <name type="scientific">Devosia nanyangense</name>
    <dbReference type="NCBI Taxonomy" id="1228055"/>
    <lineage>
        <taxon>Bacteria</taxon>
        <taxon>Pseudomonadati</taxon>
        <taxon>Pseudomonadota</taxon>
        <taxon>Alphaproteobacteria</taxon>
        <taxon>Hyphomicrobiales</taxon>
        <taxon>Devosiaceae</taxon>
        <taxon>Devosia</taxon>
    </lineage>
</organism>
<dbReference type="AlphaFoldDB" id="A0A933NXF2"/>